<dbReference type="OrthoDB" id="6275927at2759"/>
<dbReference type="SUPFAM" id="SSF50784">
    <property type="entry name" value="Transcription factor IIA (TFIIA), beta-barrel domain"/>
    <property type="match status" value="1"/>
</dbReference>
<comment type="subcellular location">
    <subcellularLocation>
        <location evidence="1">Nucleus</location>
    </subcellularLocation>
</comment>
<dbReference type="Gene3D" id="1.10.287.100">
    <property type="match status" value="1"/>
</dbReference>
<dbReference type="InterPro" id="IPR009088">
    <property type="entry name" value="TFIIA_b-brl"/>
</dbReference>
<keyword evidence="7" id="KW-1185">Reference proteome</keyword>
<feature type="region of interest" description="Disordered" evidence="5">
    <location>
        <begin position="59"/>
        <end position="89"/>
    </location>
</feature>
<dbReference type="PANTHER" id="PTHR12694">
    <property type="entry name" value="TRANSCRIPTION INITIATION FACTOR IIA SUBUNIT 1"/>
    <property type="match status" value="1"/>
</dbReference>
<name>A0A8J8NZK7_HALGN</name>
<feature type="region of interest" description="Disordered" evidence="5">
    <location>
        <begin position="124"/>
        <end position="144"/>
    </location>
</feature>
<reference evidence="6" key="1">
    <citation type="submission" date="2019-06" db="EMBL/GenBank/DDBJ databases">
        <authorList>
            <person name="Zheng W."/>
        </authorList>
    </citation>
    <scope>NUCLEOTIDE SEQUENCE</scope>
    <source>
        <strain evidence="6">QDHG01</strain>
    </source>
</reference>
<evidence type="ECO:0000313" key="6">
    <source>
        <dbReference type="EMBL" id="TNV83094.1"/>
    </source>
</evidence>
<dbReference type="Proteomes" id="UP000785679">
    <property type="component" value="Unassembled WGS sequence"/>
</dbReference>
<feature type="compositionally biased region" description="Low complexity" evidence="5">
    <location>
        <begin position="80"/>
        <end position="89"/>
    </location>
</feature>
<evidence type="ECO:0000256" key="2">
    <source>
        <dbReference type="ARBA" id="ARBA00010059"/>
    </source>
</evidence>
<keyword evidence="3" id="KW-0804">Transcription</keyword>
<evidence type="ECO:0000256" key="5">
    <source>
        <dbReference type="SAM" id="MobiDB-lite"/>
    </source>
</evidence>
<evidence type="ECO:0000313" key="7">
    <source>
        <dbReference type="Proteomes" id="UP000785679"/>
    </source>
</evidence>
<dbReference type="SUPFAM" id="SSF47396">
    <property type="entry name" value="Transcription factor IIA (TFIIA), alpha-helical domain"/>
    <property type="match status" value="1"/>
</dbReference>
<comment type="similarity">
    <text evidence="2">Belongs to the TFIIA subunit 1 family.</text>
</comment>
<feature type="compositionally biased region" description="Acidic residues" evidence="5">
    <location>
        <begin position="213"/>
        <end position="230"/>
    </location>
</feature>
<feature type="region of interest" description="Disordered" evidence="5">
    <location>
        <begin position="186"/>
        <end position="330"/>
    </location>
</feature>
<feature type="compositionally biased region" description="Low complexity" evidence="5">
    <location>
        <begin position="129"/>
        <end position="138"/>
    </location>
</feature>
<dbReference type="GO" id="GO:0006367">
    <property type="term" value="P:transcription initiation at RNA polymerase II promoter"/>
    <property type="evidence" value="ECO:0007669"/>
    <property type="project" value="InterPro"/>
</dbReference>
<feature type="compositionally biased region" description="Acidic residues" evidence="5">
    <location>
        <begin position="292"/>
        <end position="307"/>
    </location>
</feature>
<feature type="compositionally biased region" description="Acidic residues" evidence="5">
    <location>
        <begin position="317"/>
        <end position="326"/>
    </location>
</feature>
<dbReference type="GO" id="GO:0005672">
    <property type="term" value="C:transcription factor TFIIA complex"/>
    <property type="evidence" value="ECO:0007669"/>
    <property type="project" value="InterPro"/>
</dbReference>
<gene>
    <name evidence="6" type="ORF">FGO68_gene7192</name>
</gene>
<protein>
    <submittedName>
        <fullName evidence="6">Uncharacterized protein</fullName>
    </submittedName>
</protein>
<dbReference type="Gene3D" id="2.30.18.10">
    <property type="entry name" value="Transcription factor IIA (TFIIA), beta-barrel domain"/>
    <property type="match status" value="1"/>
</dbReference>
<dbReference type="EMBL" id="RRYP01004182">
    <property type="protein sequence ID" value="TNV83094.1"/>
    <property type="molecule type" value="Genomic_DNA"/>
</dbReference>
<dbReference type="InterPro" id="IPR004855">
    <property type="entry name" value="TFIIA_asu/bsu"/>
</dbReference>
<feature type="compositionally biased region" description="Basic residues" evidence="5">
    <location>
        <begin position="66"/>
        <end position="79"/>
    </location>
</feature>
<accession>A0A8J8NZK7</accession>
<comment type="caution">
    <text evidence="6">The sequence shown here is derived from an EMBL/GenBank/DDBJ whole genome shotgun (WGS) entry which is preliminary data.</text>
</comment>
<evidence type="ECO:0000256" key="1">
    <source>
        <dbReference type="ARBA" id="ARBA00004123"/>
    </source>
</evidence>
<dbReference type="AlphaFoldDB" id="A0A8J8NZK7"/>
<dbReference type="SMART" id="SM01371">
    <property type="entry name" value="TFIIA"/>
    <property type="match status" value="1"/>
</dbReference>
<evidence type="ECO:0000256" key="3">
    <source>
        <dbReference type="ARBA" id="ARBA00023163"/>
    </source>
</evidence>
<keyword evidence="4" id="KW-0539">Nucleus</keyword>
<proteinExistence type="inferred from homology"/>
<dbReference type="PANTHER" id="PTHR12694:SF8">
    <property type="entry name" value="TRANSCRIPTION INITIATION FACTOR IIA SUBUNIT 1"/>
    <property type="match status" value="1"/>
</dbReference>
<organism evidence="6 7">
    <name type="scientific">Halteria grandinella</name>
    <dbReference type="NCBI Taxonomy" id="5974"/>
    <lineage>
        <taxon>Eukaryota</taxon>
        <taxon>Sar</taxon>
        <taxon>Alveolata</taxon>
        <taxon>Ciliophora</taxon>
        <taxon>Intramacronucleata</taxon>
        <taxon>Spirotrichea</taxon>
        <taxon>Stichotrichia</taxon>
        <taxon>Sporadotrichida</taxon>
        <taxon>Halteriidae</taxon>
        <taxon>Halteria</taxon>
    </lineage>
</organism>
<sequence length="369" mass="41211">MSAASQITPEQEAKRFQESVIKDVIDSLHHTFSTEGVQEEHLEKLKTLWQHKLALKSQAKQINPSHHPHAGAHHPHQGHHYAGGLQASTAQQQQQYNEYYQQYYQQYYAQYYAQQAAAATNQGRPAIGQQQSQAAAQQRYTPGSFPPGYPMWGVPPPGTAPAQQNAAPISNQLGKREHTGFVKEEAAQLDGAANKRVRKGSDGAGGKNNDGLSDGEDDEEEEEEEDEDNEDAKLFNNKQAQPLAKTPILPQGKPALVKLESQKPTNTPSIKHEEEQKRGMLQPSPPPRDSYQDSDEDKSEENNDEDSSGSSLHDNDGGFDEEEPDDLINANFRKVQRTKTKFRCQLEDVMIHINGKDYIVKNMTADITY</sequence>
<evidence type="ECO:0000256" key="4">
    <source>
        <dbReference type="ARBA" id="ARBA00023242"/>
    </source>
</evidence>